<dbReference type="RefSeq" id="WP_015102244.1">
    <property type="nucleotide sequence ID" value="NC_019673.1"/>
</dbReference>
<dbReference type="eggNOG" id="COG3063">
    <property type="taxonomic scope" value="Bacteria"/>
</dbReference>
<evidence type="ECO:0000313" key="4">
    <source>
        <dbReference type="Proteomes" id="UP000006281"/>
    </source>
</evidence>
<dbReference type="PATRIC" id="fig|1179773.3.peg.4874"/>
<dbReference type="EMBL" id="HE804045">
    <property type="protein sequence ID" value="CCH32132.1"/>
    <property type="molecule type" value="Genomic_DNA"/>
</dbReference>
<gene>
    <name evidence="3" type="ordered locus">BN6_48600</name>
</gene>
<dbReference type="OrthoDB" id="5180013at2"/>
<evidence type="ECO:0000313" key="3">
    <source>
        <dbReference type="EMBL" id="CCH32132.1"/>
    </source>
</evidence>
<evidence type="ECO:0000256" key="1">
    <source>
        <dbReference type="PROSITE-ProRule" id="PRU00339"/>
    </source>
</evidence>
<evidence type="ECO:0000256" key="2">
    <source>
        <dbReference type="SAM" id="MobiDB-lite"/>
    </source>
</evidence>
<keyword evidence="4" id="KW-1185">Reference proteome</keyword>
<dbReference type="HOGENOM" id="CLU_694246_0_0_11"/>
<dbReference type="InterPro" id="IPR019734">
    <property type="entry name" value="TPR_rpt"/>
</dbReference>
<dbReference type="PROSITE" id="PS50005">
    <property type="entry name" value="TPR"/>
    <property type="match status" value="1"/>
</dbReference>
<dbReference type="Pfam" id="PF20308">
    <property type="entry name" value="TPR-S"/>
    <property type="match status" value="1"/>
</dbReference>
<dbReference type="InterPro" id="IPR046880">
    <property type="entry name" value="TPR-S"/>
</dbReference>
<dbReference type="STRING" id="1179773.BN6_48600"/>
<proteinExistence type="predicted"/>
<dbReference type="Gene3D" id="1.25.40.10">
    <property type="entry name" value="Tetratricopeptide repeat domain"/>
    <property type="match status" value="1"/>
</dbReference>
<dbReference type="BioCyc" id="SESP1179773:BN6_RS23510-MONOMER"/>
<dbReference type="AlphaFoldDB" id="K0K3J5"/>
<organism evidence="3 4">
    <name type="scientific">Saccharothrix espanaensis (strain ATCC 51144 / DSM 44229 / JCM 9112 / NBRC 15066 / NRRL 15764)</name>
    <dbReference type="NCBI Taxonomy" id="1179773"/>
    <lineage>
        <taxon>Bacteria</taxon>
        <taxon>Bacillati</taxon>
        <taxon>Actinomycetota</taxon>
        <taxon>Actinomycetes</taxon>
        <taxon>Pseudonocardiales</taxon>
        <taxon>Pseudonocardiaceae</taxon>
        <taxon>Saccharothrix</taxon>
    </lineage>
</organism>
<dbReference type="KEGG" id="sesp:BN6_48600"/>
<keyword evidence="1" id="KW-0802">TPR repeat</keyword>
<dbReference type="InterPro" id="IPR011990">
    <property type="entry name" value="TPR-like_helical_dom_sf"/>
</dbReference>
<feature type="repeat" description="TPR" evidence="1">
    <location>
        <begin position="204"/>
        <end position="237"/>
    </location>
</feature>
<dbReference type="SUPFAM" id="SSF48452">
    <property type="entry name" value="TPR-like"/>
    <property type="match status" value="1"/>
</dbReference>
<protein>
    <submittedName>
        <fullName evidence="3">Uncharacterized protein</fullName>
    </submittedName>
</protein>
<sequence>MEVVIEKDRQEAGPIHHTMFKEALQAPVYIADLTGANPNVYLELGVRWALRDNVTILVCQDPADVRFNVAPNRVVYYTGDMDEVATARDSIVTMIINGLTRKHVDSPVRHGYDLVTVTRAHLKVLDDKVAELEHSRGDDLLATAMDDQTPYPDRVRLLRQALDLNEARADVNGALGIELRDVAEDLVPAINHLDRATRLQPEAPKWWRELGIAQSRKGQLEAAVRSLSEAVRLDPADAGAHSSLGGAQRRPARATGDVAELRRARDSYRRAGEVKPDETYSLANLARLDVVPADDDAQRAAAVGAFRRLNPLATWLTEGKQATWPWLDRADILAFHGDTAAALDALRTGMGQFEPEKRPENARTAAEPLRDMVATGWLDDSIAGALRALIGEYEKYA</sequence>
<accession>K0K3J5</accession>
<reference evidence="3 4" key="1">
    <citation type="journal article" date="2012" name="BMC Genomics">
        <title>Complete genome sequence of Saccharothrix espanaensis DSM 44229T and comparison to the other completely sequenced Pseudonocardiaceae.</title>
        <authorList>
            <person name="Strobel T."/>
            <person name="Al-Dilaimi A."/>
            <person name="Blom J."/>
            <person name="Gessner A."/>
            <person name="Kalinowski J."/>
            <person name="Luzhetska M."/>
            <person name="Puhler A."/>
            <person name="Szczepanowski R."/>
            <person name="Bechthold A."/>
            <person name="Ruckert C."/>
        </authorList>
    </citation>
    <scope>NUCLEOTIDE SEQUENCE [LARGE SCALE GENOMIC DNA]</scope>
    <source>
        <strain evidence="4">ATCC 51144 / DSM 44229 / JCM 9112 / NBRC 15066 / NRRL 15764</strain>
    </source>
</reference>
<name>K0K3J5_SACES</name>
<feature type="region of interest" description="Disordered" evidence="2">
    <location>
        <begin position="237"/>
        <end position="256"/>
    </location>
</feature>
<dbReference type="Proteomes" id="UP000006281">
    <property type="component" value="Chromosome"/>
</dbReference>